<sequence>MPLAVRCCLYKWHIGYPRSSHQLRKEILASSPPSPDGSPRYHPRPDLRPVRELKVLAEIMARCGRLASGGIPGLAVAGGVSNGIRVPNRSGPRRHPSALMNPMVIYPQGRETAYFRTPFCAFSRTPGHLQKQRDFRAVVLATPAHGGPGSTKTGDIFVDRGAGLAGSSPGTLRAFKSFPFRTEPSNHIAGRNTVLHENCLVPGNISALKKLPLDDQLTGKRLNERILERIEEREENVAAKKDLEEEYGPIPTLVPNDMMDPARGRYPRDPYIEGADADMMKTYVATSSWGAGWMRGNGLIERGVQLLVHGIIIAQFWGIR</sequence>
<reference evidence="2 3" key="1">
    <citation type="journal article" date="2009" name="PLoS Genet.">
        <title>The genome of Nectria haematococca: contribution of supernumerary chromosomes to gene expansion.</title>
        <authorList>
            <person name="Coleman J.J."/>
            <person name="Rounsley S.D."/>
            <person name="Rodriguez-Carres M."/>
            <person name="Kuo A."/>
            <person name="Wasmann C.C."/>
            <person name="Grimwood J."/>
            <person name="Schmutz J."/>
            <person name="Taga M."/>
            <person name="White G.J."/>
            <person name="Zhou S."/>
            <person name="Schwartz D.C."/>
            <person name="Freitag M."/>
            <person name="Ma L.J."/>
            <person name="Danchin E.G."/>
            <person name="Henrissat B."/>
            <person name="Coutinho P.M."/>
            <person name="Nelson D.R."/>
            <person name="Straney D."/>
            <person name="Napoli C.A."/>
            <person name="Barker B.M."/>
            <person name="Gribskov M."/>
            <person name="Rep M."/>
            <person name="Kroken S."/>
            <person name="Molnar I."/>
            <person name="Rensing C."/>
            <person name="Kennell J.C."/>
            <person name="Zamora J."/>
            <person name="Farman M.L."/>
            <person name="Selker E.U."/>
            <person name="Salamov A."/>
            <person name="Shapiro H."/>
            <person name="Pangilinan J."/>
            <person name="Lindquist E."/>
            <person name="Lamers C."/>
            <person name="Grigoriev I.V."/>
            <person name="Geiser D.M."/>
            <person name="Covert S.F."/>
            <person name="Temporini E."/>
            <person name="Vanetten H.D."/>
        </authorList>
    </citation>
    <scope>NUCLEOTIDE SEQUENCE [LARGE SCALE GENOMIC DNA]</scope>
    <source>
        <strain evidence="3">ATCC MYA-4622 / CBS 123669 / FGSC 9596 / NRRL 45880 / 77-13-4</strain>
    </source>
</reference>
<dbReference type="InParanoid" id="C7YVX3"/>
<accession>C7YVX3</accession>
<dbReference type="Proteomes" id="UP000005206">
    <property type="component" value="Chromosome 1"/>
</dbReference>
<dbReference type="KEGG" id="nhe:NECHADRAFT_74108"/>
<evidence type="ECO:0000313" key="3">
    <source>
        <dbReference type="Proteomes" id="UP000005206"/>
    </source>
</evidence>
<evidence type="ECO:0000256" key="1">
    <source>
        <dbReference type="SAM" id="MobiDB-lite"/>
    </source>
</evidence>
<protein>
    <submittedName>
        <fullName evidence="2">Uncharacterized protein</fullName>
    </submittedName>
</protein>
<dbReference type="OrthoDB" id="5103752at2759"/>
<feature type="region of interest" description="Disordered" evidence="1">
    <location>
        <begin position="28"/>
        <end position="47"/>
    </location>
</feature>
<dbReference type="EMBL" id="GG698901">
    <property type="protein sequence ID" value="EEU44077.1"/>
    <property type="molecule type" value="Genomic_DNA"/>
</dbReference>
<keyword evidence="3" id="KW-1185">Reference proteome</keyword>
<dbReference type="HOGENOM" id="CLU_869022_0_0_1"/>
<dbReference type="RefSeq" id="XP_003049790.1">
    <property type="nucleotide sequence ID" value="XM_003049744.1"/>
</dbReference>
<gene>
    <name evidence="2" type="ORF">NECHADRAFT_74108</name>
</gene>
<proteinExistence type="predicted"/>
<dbReference type="AlphaFoldDB" id="C7YVX3"/>
<dbReference type="VEuPathDB" id="FungiDB:NECHADRAFT_74108"/>
<dbReference type="GeneID" id="9677151"/>
<evidence type="ECO:0000313" key="2">
    <source>
        <dbReference type="EMBL" id="EEU44077.1"/>
    </source>
</evidence>
<name>C7YVX3_FUSV7</name>
<organism evidence="2 3">
    <name type="scientific">Fusarium vanettenii (strain ATCC MYA-4622 / CBS 123669 / FGSC 9596 / NRRL 45880 / 77-13-4)</name>
    <name type="common">Fusarium solani subsp. pisi</name>
    <dbReference type="NCBI Taxonomy" id="660122"/>
    <lineage>
        <taxon>Eukaryota</taxon>
        <taxon>Fungi</taxon>
        <taxon>Dikarya</taxon>
        <taxon>Ascomycota</taxon>
        <taxon>Pezizomycotina</taxon>
        <taxon>Sordariomycetes</taxon>
        <taxon>Hypocreomycetidae</taxon>
        <taxon>Hypocreales</taxon>
        <taxon>Nectriaceae</taxon>
        <taxon>Fusarium</taxon>
        <taxon>Fusarium solani species complex</taxon>
        <taxon>Fusarium vanettenii</taxon>
    </lineage>
</organism>